<dbReference type="EMBL" id="WJBH02000002">
    <property type="protein sequence ID" value="KAI9563467.1"/>
    <property type="molecule type" value="Genomic_DNA"/>
</dbReference>
<reference evidence="2 3" key="1">
    <citation type="submission" date="2022-05" db="EMBL/GenBank/DDBJ databases">
        <title>A multi-omics perspective on studying reproductive biology in Daphnia sinensis.</title>
        <authorList>
            <person name="Jia J."/>
        </authorList>
    </citation>
    <scope>NUCLEOTIDE SEQUENCE [LARGE SCALE GENOMIC DNA]</scope>
    <source>
        <strain evidence="2 3">WSL</strain>
    </source>
</reference>
<protein>
    <recommendedName>
        <fullName evidence="4">Chitin-binding type-2 domain-containing protein</fullName>
    </recommendedName>
</protein>
<evidence type="ECO:0008006" key="4">
    <source>
        <dbReference type="Google" id="ProtNLM"/>
    </source>
</evidence>
<keyword evidence="1" id="KW-0732">Signal</keyword>
<proteinExistence type="predicted"/>
<evidence type="ECO:0000313" key="3">
    <source>
        <dbReference type="Proteomes" id="UP000820818"/>
    </source>
</evidence>
<gene>
    <name evidence="2" type="ORF">GHT06_010930</name>
</gene>
<dbReference type="AlphaFoldDB" id="A0AAD5L1U9"/>
<organism evidence="2 3">
    <name type="scientific">Daphnia sinensis</name>
    <dbReference type="NCBI Taxonomy" id="1820382"/>
    <lineage>
        <taxon>Eukaryota</taxon>
        <taxon>Metazoa</taxon>
        <taxon>Ecdysozoa</taxon>
        <taxon>Arthropoda</taxon>
        <taxon>Crustacea</taxon>
        <taxon>Branchiopoda</taxon>
        <taxon>Diplostraca</taxon>
        <taxon>Cladocera</taxon>
        <taxon>Anomopoda</taxon>
        <taxon>Daphniidae</taxon>
        <taxon>Daphnia</taxon>
        <taxon>Daphnia similis group</taxon>
    </lineage>
</organism>
<feature type="signal peptide" evidence="1">
    <location>
        <begin position="1"/>
        <end position="25"/>
    </location>
</feature>
<comment type="caution">
    <text evidence="2">The sequence shown here is derived from an EMBL/GenBank/DDBJ whole genome shotgun (WGS) entry which is preliminary data.</text>
</comment>
<dbReference type="Proteomes" id="UP000820818">
    <property type="component" value="Linkage Group LG2"/>
</dbReference>
<evidence type="ECO:0000313" key="2">
    <source>
        <dbReference type="EMBL" id="KAI9563467.1"/>
    </source>
</evidence>
<sequence>MKKELSSLVVIVNLMVLHVGRTTEALPNRREDYQQKRSISPNIVSISNQLLKITKDMEIESATTVESRTESTFESDEFIPVTEETLMDTTTISDGIIEESQLNDTTPVDSVQTDVAIPVIISTVSSENSVSVDVTCRSKVTLPIRNAPFITYSTNCDFCHHDMYTVNCVPDSFTCGLLCAGDSKCTHFTYIAKPNGLGDCYLKNAPNSGGAWALSIQSSSSYVCGYVGKRAFINILHGLCLSTEINATFP</sequence>
<name>A0AAD5L1U9_9CRUS</name>
<keyword evidence="3" id="KW-1185">Reference proteome</keyword>
<evidence type="ECO:0000256" key="1">
    <source>
        <dbReference type="SAM" id="SignalP"/>
    </source>
</evidence>
<accession>A0AAD5L1U9</accession>
<dbReference type="Gene3D" id="3.50.4.10">
    <property type="entry name" value="Hepatocyte Growth Factor"/>
    <property type="match status" value="1"/>
</dbReference>
<feature type="chain" id="PRO_5042017948" description="Chitin-binding type-2 domain-containing protein" evidence="1">
    <location>
        <begin position="26"/>
        <end position="250"/>
    </location>
</feature>